<organism evidence="3">
    <name type="scientific">Marseillevirus LCMAC102</name>
    <dbReference type="NCBI Taxonomy" id="2506603"/>
    <lineage>
        <taxon>Viruses</taxon>
        <taxon>Varidnaviria</taxon>
        <taxon>Bamfordvirae</taxon>
        <taxon>Nucleocytoviricota</taxon>
        <taxon>Megaviricetes</taxon>
        <taxon>Pimascovirales</taxon>
        <taxon>Pimascovirales incertae sedis</taxon>
        <taxon>Marseilleviridae</taxon>
    </lineage>
</organism>
<reference evidence="3" key="1">
    <citation type="journal article" date="2019" name="MBio">
        <title>Virus Genomes from Deep Sea Sediments Expand the Ocean Megavirome and Support Independent Origins of Viral Gigantism.</title>
        <authorList>
            <person name="Backstrom D."/>
            <person name="Yutin N."/>
            <person name="Jorgensen S.L."/>
            <person name="Dharamshi J."/>
            <person name="Homa F."/>
            <person name="Zaremba-Niedwiedzka K."/>
            <person name="Spang A."/>
            <person name="Wolf Y.I."/>
            <person name="Koonin E.V."/>
            <person name="Ettema T.J."/>
        </authorList>
    </citation>
    <scope>NUCLEOTIDE SEQUENCE</scope>
</reference>
<dbReference type="InterPro" id="IPR003609">
    <property type="entry name" value="Pan_app"/>
</dbReference>
<dbReference type="SUPFAM" id="SSF57414">
    <property type="entry name" value="Hairpin loop containing domain-like"/>
    <property type="match status" value="1"/>
</dbReference>
<evidence type="ECO:0000313" key="3">
    <source>
        <dbReference type="EMBL" id="QBK86550.1"/>
    </source>
</evidence>
<evidence type="ECO:0000259" key="2">
    <source>
        <dbReference type="PROSITE" id="PS50948"/>
    </source>
</evidence>
<name>A0A481YU49_9VIRU</name>
<evidence type="ECO:0000256" key="1">
    <source>
        <dbReference type="SAM" id="Phobius"/>
    </source>
</evidence>
<feature type="transmembrane region" description="Helical" evidence="1">
    <location>
        <begin position="77"/>
        <end position="95"/>
    </location>
</feature>
<gene>
    <name evidence="3" type="ORF">LCMAC102_03450</name>
</gene>
<sequence>MTTYEIIPETDLPGHDLSKILPRTSIATCRQMCNESYDCESFVLKDGTCILKKSSEVPTKYDSHATLYIKKGNSNFWVLWVFLIILGIIVFMAMCKRK</sequence>
<dbReference type="PROSITE" id="PS50948">
    <property type="entry name" value="PAN"/>
    <property type="match status" value="1"/>
</dbReference>
<feature type="domain" description="Apple" evidence="2">
    <location>
        <begin position="1"/>
        <end position="73"/>
    </location>
</feature>
<keyword evidence="1" id="KW-1133">Transmembrane helix</keyword>
<keyword evidence="1" id="KW-0812">Transmembrane</keyword>
<keyword evidence="1" id="KW-0472">Membrane</keyword>
<dbReference type="EMBL" id="MK500334">
    <property type="protein sequence ID" value="QBK86550.1"/>
    <property type="molecule type" value="Genomic_DNA"/>
</dbReference>
<dbReference type="Pfam" id="PF00024">
    <property type="entry name" value="PAN_1"/>
    <property type="match status" value="1"/>
</dbReference>
<proteinExistence type="predicted"/>
<accession>A0A481YU49</accession>
<dbReference type="Gene3D" id="3.50.4.10">
    <property type="entry name" value="Hepatocyte Growth Factor"/>
    <property type="match status" value="1"/>
</dbReference>
<protein>
    <submittedName>
        <fullName evidence="3">PAN domain protein</fullName>
    </submittedName>
</protein>